<protein>
    <submittedName>
        <fullName evidence="2">Uncharacterized protein</fullName>
    </submittedName>
</protein>
<gene>
    <name evidence="2" type="ORF">GCM10023144_29590</name>
</gene>
<sequence>MKRKFWGRSPGPDDANARRFRKTDLLVEAVVVLGISAVYVWAAMALADVGLDRLFDSLDMLAR</sequence>
<dbReference type="EMBL" id="BAABFO010000014">
    <property type="protein sequence ID" value="GAA4335851.1"/>
    <property type="molecule type" value="Genomic_DNA"/>
</dbReference>
<keyword evidence="3" id="KW-1185">Reference proteome</keyword>
<evidence type="ECO:0000313" key="3">
    <source>
        <dbReference type="Proteomes" id="UP001501671"/>
    </source>
</evidence>
<keyword evidence="1" id="KW-0812">Transmembrane</keyword>
<feature type="transmembrane region" description="Helical" evidence="1">
    <location>
        <begin position="25"/>
        <end position="47"/>
    </location>
</feature>
<accession>A0ABP8H8H2</accession>
<dbReference type="RefSeq" id="WP_345250630.1">
    <property type="nucleotide sequence ID" value="NZ_BAABFO010000014.1"/>
</dbReference>
<organism evidence="2 3">
    <name type="scientific">Pigmentiphaga soli</name>
    <dbReference type="NCBI Taxonomy" id="1007095"/>
    <lineage>
        <taxon>Bacteria</taxon>
        <taxon>Pseudomonadati</taxon>
        <taxon>Pseudomonadota</taxon>
        <taxon>Betaproteobacteria</taxon>
        <taxon>Burkholderiales</taxon>
        <taxon>Alcaligenaceae</taxon>
        <taxon>Pigmentiphaga</taxon>
    </lineage>
</organism>
<name>A0ABP8H8H2_9BURK</name>
<reference evidence="3" key="1">
    <citation type="journal article" date="2019" name="Int. J. Syst. Evol. Microbiol.">
        <title>The Global Catalogue of Microorganisms (GCM) 10K type strain sequencing project: providing services to taxonomists for standard genome sequencing and annotation.</title>
        <authorList>
            <consortium name="The Broad Institute Genomics Platform"/>
            <consortium name="The Broad Institute Genome Sequencing Center for Infectious Disease"/>
            <person name="Wu L."/>
            <person name="Ma J."/>
        </authorList>
    </citation>
    <scope>NUCLEOTIDE SEQUENCE [LARGE SCALE GENOMIC DNA]</scope>
    <source>
        <strain evidence="3">JCM 17666</strain>
    </source>
</reference>
<evidence type="ECO:0000256" key="1">
    <source>
        <dbReference type="SAM" id="Phobius"/>
    </source>
</evidence>
<dbReference type="Proteomes" id="UP001501671">
    <property type="component" value="Unassembled WGS sequence"/>
</dbReference>
<keyword evidence="1" id="KW-0472">Membrane</keyword>
<keyword evidence="1" id="KW-1133">Transmembrane helix</keyword>
<comment type="caution">
    <text evidence="2">The sequence shown here is derived from an EMBL/GenBank/DDBJ whole genome shotgun (WGS) entry which is preliminary data.</text>
</comment>
<proteinExistence type="predicted"/>
<evidence type="ECO:0000313" key="2">
    <source>
        <dbReference type="EMBL" id="GAA4335851.1"/>
    </source>
</evidence>